<name>A0A5A9NBI0_9TELE</name>
<dbReference type="AlphaFoldDB" id="A0A5A9NBI0"/>
<dbReference type="Gene3D" id="3.40.50.300">
    <property type="entry name" value="P-loop containing nucleotide triphosphate hydrolases"/>
    <property type="match status" value="1"/>
</dbReference>
<dbReference type="EMBL" id="SOYY01000020">
    <property type="protein sequence ID" value="KAA0706441.1"/>
    <property type="molecule type" value="Genomic_DNA"/>
</dbReference>
<dbReference type="InterPro" id="IPR027417">
    <property type="entry name" value="P-loop_NTPase"/>
</dbReference>
<organism evidence="2 3">
    <name type="scientific">Triplophysa tibetana</name>
    <dbReference type="NCBI Taxonomy" id="1572043"/>
    <lineage>
        <taxon>Eukaryota</taxon>
        <taxon>Metazoa</taxon>
        <taxon>Chordata</taxon>
        <taxon>Craniata</taxon>
        <taxon>Vertebrata</taxon>
        <taxon>Euteleostomi</taxon>
        <taxon>Actinopterygii</taxon>
        <taxon>Neopterygii</taxon>
        <taxon>Teleostei</taxon>
        <taxon>Ostariophysi</taxon>
        <taxon>Cypriniformes</taxon>
        <taxon>Nemacheilidae</taxon>
        <taxon>Triplophysa</taxon>
    </lineage>
</organism>
<protein>
    <submittedName>
        <fullName evidence="2">Uncharacterized protein</fullName>
    </submittedName>
</protein>
<reference evidence="2 3" key="1">
    <citation type="journal article" date="2019" name="Mol. Ecol. Resour.">
        <title>Chromosome-level genome assembly of Triplophysa tibetana, a fish adapted to the harsh high-altitude environment of the Tibetan Plateau.</title>
        <authorList>
            <person name="Yang X."/>
            <person name="Liu H."/>
            <person name="Ma Z."/>
            <person name="Zou Y."/>
            <person name="Zou M."/>
            <person name="Mao Y."/>
            <person name="Li X."/>
            <person name="Wang H."/>
            <person name="Chen T."/>
            <person name="Wang W."/>
            <person name="Yang R."/>
        </authorList>
    </citation>
    <scope>NUCLEOTIDE SEQUENCE [LARGE SCALE GENOMIC DNA]</scope>
    <source>
        <strain evidence="2">TTIB1903HZAU</strain>
        <tissue evidence="2">Muscle</tissue>
    </source>
</reference>
<keyword evidence="3" id="KW-1185">Reference proteome</keyword>
<feature type="region of interest" description="Disordered" evidence="1">
    <location>
        <begin position="168"/>
        <end position="209"/>
    </location>
</feature>
<feature type="compositionally biased region" description="Basic and acidic residues" evidence="1">
    <location>
        <begin position="168"/>
        <end position="178"/>
    </location>
</feature>
<accession>A0A5A9NBI0</accession>
<feature type="compositionally biased region" description="Low complexity" evidence="1">
    <location>
        <begin position="179"/>
        <end position="205"/>
    </location>
</feature>
<feature type="compositionally biased region" description="Low complexity" evidence="1">
    <location>
        <begin position="315"/>
        <end position="324"/>
    </location>
</feature>
<feature type="region of interest" description="Disordered" evidence="1">
    <location>
        <begin position="40"/>
        <end position="73"/>
    </location>
</feature>
<gene>
    <name evidence="2" type="ORF">E1301_Tti024188</name>
</gene>
<evidence type="ECO:0000256" key="1">
    <source>
        <dbReference type="SAM" id="MobiDB-lite"/>
    </source>
</evidence>
<feature type="compositionally biased region" description="Low complexity" evidence="1">
    <location>
        <begin position="286"/>
        <end position="296"/>
    </location>
</feature>
<evidence type="ECO:0000313" key="3">
    <source>
        <dbReference type="Proteomes" id="UP000324632"/>
    </source>
</evidence>
<sequence length="362" mass="40800">MLDTDNPILTITYYTKGTFLLQGSEVSLNTFEGIFPQLKTRIEQGRDQTSGKNSDSEEDGPVNPPSSQSDSPLRDTLSLLELDFTEFKEHTQNKLSDINNTNTYIQDIKHQLQQLKKDSSSSITELSKALRELKEENQALRSQMCELEEDAKKKEENFSRQLQEIKEQLQKTQKENNPHDCTAPTTDTHTDSTSTTTTEMPAETQPPEPEPDVLLLVDSNGKFLDPQKLFPRQNITVKRCSTTRHAQQIIKDFSGQPSCIIIHAGTNDLHSLARHHRSICYRPLNTTDPSTPTSPDTAHRPRPGKKETKPPPQQERPSQPRPQSYAEALARPPAPPTSSTAANELSQIKEMLHTLCTQLLKR</sequence>
<comment type="caution">
    <text evidence="2">The sequence shown here is derived from an EMBL/GenBank/DDBJ whole genome shotgun (WGS) entry which is preliminary data.</text>
</comment>
<evidence type="ECO:0000313" key="2">
    <source>
        <dbReference type="EMBL" id="KAA0706441.1"/>
    </source>
</evidence>
<proteinExistence type="predicted"/>
<feature type="region of interest" description="Disordered" evidence="1">
    <location>
        <begin position="283"/>
        <end position="342"/>
    </location>
</feature>
<dbReference type="Proteomes" id="UP000324632">
    <property type="component" value="Chromosome 20"/>
</dbReference>